<dbReference type="Proteomes" id="UP000054995">
    <property type="component" value="Unassembled WGS sequence"/>
</dbReference>
<sequence>MTNKLSEECGDEDCYAMNRVIIEAAKAIMLTVYLNGKPLKMEIDSGSGCSFISDKTLKSLWSVKGPKITMTKKRIKIWSKQKLETVGTIDVEVQWKYCKISLSRVVVKRVGASLLGEIGFTLLESPSTERTSNLSRTSSDCGNSHNPSNNITADWTVSYDTGILEGGGYRCHVDYLRTPVDTSEEKIQGKENKEDKRKEGTEVRSPEERKTEEAKVADGNTERITFTDGPDGHCPMRKKCRPKYSEKYICKI</sequence>
<dbReference type="EMBL" id="JYDT01000219">
    <property type="protein sequence ID" value="KRY81550.1"/>
    <property type="molecule type" value="Genomic_DNA"/>
</dbReference>
<proteinExistence type="predicted"/>
<evidence type="ECO:0000313" key="2">
    <source>
        <dbReference type="Proteomes" id="UP000054995"/>
    </source>
</evidence>
<dbReference type="Gene3D" id="2.40.70.10">
    <property type="entry name" value="Acid Proteases"/>
    <property type="match status" value="1"/>
</dbReference>
<keyword evidence="2" id="KW-1185">Reference proteome</keyword>
<name>A0A0V1F6J7_TRIPS</name>
<organism evidence="1 2">
    <name type="scientific">Trichinella pseudospiralis</name>
    <name type="common">Parasitic roundworm</name>
    <dbReference type="NCBI Taxonomy" id="6337"/>
    <lineage>
        <taxon>Eukaryota</taxon>
        <taxon>Metazoa</taxon>
        <taxon>Ecdysozoa</taxon>
        <taxon>Nematoda</taxon>
        <taxon>Enoplea</taxon>
        <taxon>Dorylaimia</taxon>
        <taxon>Trichinellida</taxon>
        <taxon>Trichinellidae</taxon>
        <taxon>Trichinella</taxon>
    </lineage>
</organism>
<protein>
    <submittedName>
        <fullName evidence="1">Uncharacterized protein</fullName>
    </submittedName>
</protein>
<dbReference type="OrthoDB" id="5978043at2759"/>
<evidence type="ECO:0000313" key="1">
    <source>
        <dbReference type="EMBL" id="KRY81550.1"/>
    </source>
</evidence>
<comment type="caution">
    <text evidence="1">The sequence shown here is derived from an EMBL/GenBank/DDBJ whole genome shotgun (WGS) entry which is preliminary data.</text>
</comment>
<accession>A0A0V1F6J7</accession>
<gene>
    <name evidence="1" type="ORF">T4D_11554</name>
</gene>
<reference evidence="1 2" key="1">
    <citation type="submission" date="2015-01" db="EMBL/GenBank/DDBJ databases">
        <title>Evolution of Trichinella species and genotypes.</title>
        <authorList>
            <person name="Korhonen P.K."/>
            <person name="Edoardo P."/>
            <person name="Giuseppe L.R."/>
            <person name="Gasser R.B."/>
        </authorList>
    </citation>
    <scope>NUCLEOTIDE SEQUENCE [LARGE SCALE GENOMIC DNA]</scope>
    <source>
        <strain evidence="1">ISS470</strain>
    </source>
</reference>
<dbReference type="InterPro" id="IPR021109">
    <property type="entry name" value="Peptidase_aspartic_dom_sf"/>
</dbReference>
<dbReference type="SUPFAM" id="SSF50630">
    <property type="entry name" value="Acid proteases"/>
    <property type="match status" value="1"/>
</dbReference>